<dbReference type="AlphaFoldDB" id="A0A9N9ERR9"/>
<proteinExistence type="predicted"/>
<dbReference type="OrthoDB" id="10025005at2759"/>
<organism evidence="2 3">
    <name type="scientific">Ambispora gerdemannii</name>
    <dbReference type="NCBI Taxonomy" id="144530"/>
    <lineage>
        <taxon>Eukaryota</taxon>
        <taxon>Fungi</taxon>
        <taxon>Fungi incertae sedis</taxon>
        <taxon>Mucoromycota</taxon>
        <taxon>Glomeromycotina</taxon>
        <taxon>Glomeromycetes</taxon>
        <taxon>Archaeosporales</taxon>
        <taxon>Ambisporaceae</taxon>
        <taxon>Ambispora</taxon>
    </lineage>
</organism>
<gene>
    <name evidence="2" type="ORF">AGERDE_LOCUS12972</name>
</gene>
<name>A0A9N9ERR9_9GLOM</name>
<dbReference type="Pfam" id="PF02214">
    <property type="entry name" value="BTB_2"/>
    <property type="match status" value="1"/>
</dbReference>
<dbReference type="Proteomes" id="UP000789831">
    <property type="component" value="Unassembled WGS sequence"/>
</dbReference>
<dbReference type="PANTHER" id="PTHR14499:SF136">
    <property type="entry name" value="GH08630P"/>
    <property type="match status" value="1"/>
</dbReference>
<comment type="caution">
    <text evidence="2">The sequence shown here is derived from an EMBL/GenBank/DDBJ whole genome shotgun (WGS) entry which is preliminary data.</text>
</comment>
<feature type="domain" description="Potassium channel tetramerisation-type BTB" evidence="1">
    <location>
        <begin position="24"/>
        <end position="83"/>
    </location>
</feature>
<dbReference type="Gene3D" id="3.30.710.10">
    <property type="entry name" value="Potassium Channel Kv1.1, Chain A"/>
    <property type="match status" value="1"/>
</dbReference>
<dbReference type="PANTHER" id="PTHR14499">
    <property type="entry name" value="POTASSIUM CHANNEL TETRAMERIZATION DOMAIN-CONTAINING"/>
    <property type="match status" value="1"/>
</dbReference>
<sequence length="236" mass="27398">MENTTNTDTNSNSNDDVIDDERLILNVGGIKYETHRSTLIAYPDTFLGVMFQQRNNAMLKSNSDNPNQPKEYFFDRNGREFDYFQIPIPTNPYPPASATINHFILTLQRIIHEMEANLMQRVEIIFPWQDKTKFNLSPDLETIREILTPFITVTGYNILEGFGDDIVKYLMKNTPGFFCSLREREPSGNYPPRFAFVMQLPMSAFPREIRNGTFLVELGEDEENHEDDEVDDNFSD</sequence>
<reference evidence="2" key="1">
    <citation type="submission" date="2021-06" db="EMBL/GenBank/DDBJ databases">
        <authorList>
            <person name="Kallberg Y."/>
            <person name="Tangrot J."/>
            <person name="Rosling A."/>
        </authorList>
    </citation>
    <scope>NUCLEOTIDE SEQUENCE</scope>
    <source>
        <strain evidence="2">MT106</strain>
    </source>
</reference>
<dbReference type="InterPro" id="IPR011333">
    <property type="entry name" value="SKP1/BTB/POZ_sf"/>
</dbReference>
<dbReference type="InterPro" id="IPR003131">
    <property type="entry name" value="T1-type_BTB"/>
</dbReference>
<evidence type="ECO:0000259" key="1">
    <source>
        <dbReference type="Pfam" id="PF02214"/>
    </source>
</evidence>
<evidence type="ECO:0000313" key="3">
    <source>
        <dbReference type="Proteomes" id="UP000789831"/>
    </source>
</evidence>
<keyword evidence="3" id="KW-1185">Reference proteome</keyword>
<evidence type="ECO:0000313" key="2">
    <source>
        <dbReference type="EMBL" id="CAG8687258.1"/>
    </source>
</evidence>
<protein>
    <submittedName>
        <fullName evidence="2">6647_t:CDS:1</fullName>
    </submittedName>
</protein>
<accession>A0A9N9ERR9</accession>
<dbReference type="GO" id="GO:0051260">
    <property type="term" value="P:protein homooligomerization"/>
    <property type="evidence" value="ECO:0007669"/>
    <property type="project" value="InterPro"/>
</dbReference>
<dbReference type="EMBL" id="CAJVPL010012874">
    <property type="protein sequence ID" value="CAG8687258.1"/>
    <property type="molecule type" value="Genomic_DNA"/>
</dbReference>
<dbReference type="SUPFAM" id="SSF54695">
    <property type="entry name" value="POZ domain"/>
    <property type="match status" value="1"/>
</dbReference>